<evidence type="ECO:0000259" key="5">
    <source>
        <dbReference type="SMART" id="SM00421"/>
    </source>
</evidence>
<dbReference type="InterPro" id="IPR013324">
    <property type="entry name" value="RNA_pol_sigma_r3/r4-like"/>
</dbReference>
<dbReference type="InterPro" id="IPR007627">
    <property type="entry name" value="RNA_pol_sigma70_r2"/>
</dbReference>
<proteinExistence type="inferred from homology"/>
<dbReference type="PANTHER" id="PTHR43133:SF46">
    <property type="entry name" value="RNA POLYMERASE SIGMA-70 FACTOR ECF SUBFAMILY"/>
    <property type="match status" value="1"/>
</dbReference>
<evidence type="ECO:0000256" key="4">
    <source>
        <dbReference type="ARBA" id="ARBA00023163"/>
    </source>
</evidence>
<dbReference type="InterPro" id="IPR013325">
    <property type="entry name" value="RNA_pol_sigma_r2"/>
</dbReference>
<dbReference type="InterPro" id="IPR014284">
    <property type="entry name" value="RNA_pol_sigma-70_dom"/>
</dbReference>
<evidence type="ECO:0000313" key="6">
    <source>
        <dbReference type="EMBL" id="MBO9204656.1"/>
    </source>
</evidence>
<comment type="caution">
    <text evidence="6">The sequence shown here is derived from an EMBL/GenBank/DDBJ whole genome shotgun (WGS) entry which is preliminary data.</text>
</comment>
<keyword evidence="3" id="KW-0731">Sigma factor</keyword>
<dbReference type="Pfam" id="PF08281">
    <property type="entry name" value="Sigma70_r4_2"/>
    <property type="match status" value="1"/>
</dbReference>
<dbReference type="Gene3D" id="1.10.10.10">
    <property type="entry name" value="Winged helix-like DNA-binding domain superfamily/Winged helix DNA-binding domain"/>
    <property type="match status" value="1"/>
</dbReference>
<keyword evidence="2" id="KW-0805">Transcription regulation</keyword>
<dbReference type="RefSeq" id="WP_209143442.1">
    <property type="nucleotide sequence ID" value="NZ_JAGHKO010000014.1"/>
</dbReference>
<keyword evidence="7" id="KW-1185">Reference proteome</keyword>
<dbReference type="InterPro" id="IPR013249">
    <property type="entry name" value="RNA_pol_sigma70_r4_t2"/>
</dbReference>
<gene>
    <name evidence="6" type="ORF">J7I42_30490</name>
</gene>
<dbReference type="NCBIfam" id="TIGR02937">
    <property type="entry name" value="sigma70-ECF"/>
    <property type="match status" value="1"/>
</dbReference>
<evidence type="ECO:0000256" key="3">
    <source>
        <dbReference type="ARBA" id="ARBA00023082"/>
    </source>
</evidence>
<dbReference type="SUPFAM" id="SSF88659">
    <property type="entry name" value="Sigma3 and sigma4 domains of RNA polymerase sigma factors"/>
    <property type="match status" value="1"/>
</dbReference>
<dbReference type="Pfam" id="PF04542">
    <property type="entry name" value="Sigma70_r2"/>
    <property type="match status" value="1"/>
</dbReference>
<sequence length="202" mass="23638">MRVTLSQETGMNDDLIIKGLNQKDIKAFYTIYDRWFSQLYLFARKITGNEEEALDIATDAYAKVWEQAAHFDSVDHLRGFLYTTTRNSAVSYLRSLKAKRNYAEQMGAMSREEENAIERYSAEAALLERLYAVIQQLPEKQRQVFTLSYLEGKTTAEIAQKLHIAEKTVYAHRDQVVKKLRLFFSRQQLLFVLYLLYQAIKK</sequence>
<protein>
    <submittedName>
        <fullName evidence="6">Sigma-70 family RNA polymerase sigma factor</fullName>
    </submittedName>
</protein>
<dbReference type="InterPro" id="IPR000792">
    <property type="entry name" value="Tscrpt_reg_LuxR_C"/>
</dbReference>
<accession>A0ABS3Z5H3</accession>
<evidence type="ECO:0000256" key="1">
    <source>
        <dbReference type="ARBA" id="ARBA00010641"/>
    </source>
</evidence>
<comment type="similarity">
    <text evidence="1">Belongs to the sigma-70 factor family. ECF subfamily.</text>
</comment>
<keyword evidence="4" id="KW-0804">Transcription</keyword>
<dbReference type="SUPFAM" id="SSF88946">
    <property type="entry name" value="Sigma2 domain of RNA polymerase sigma factors"/>
    <property type="match status" value="1"/>
</dbReference>
<dbReference type="Proteomes" id="UP000677244">
    <property type="component" value="Unassembled WGS sequence"/>
</dbReference>
<evidence type="ECO:0000313" key="7">
    <source>
        <dbReference type="Proteomes" id="UP000677244"/>
    </source>
</evidence>
<feature type="domain" description="HTH luxR-type" evidence="5">
    <location>
        <begin position="134"/>
        <end position="193"/>
    </location>
</feature>
<dbReference type="Gene3D" id="1.10.1740.10">
    <property type="match status" value="1"/>
</dbReference>
<name>A0ABS3Z5H3_9BACT</name>
<evidence type="ECO:0000256" key="2">
    <source>
        <dbReference type="ARBA" id="ARBA00023015"/>
    </source>
</evidence>
<dbReference type="InterPro" id="IPR039425">
    <property type="entry name" value="RNA_pol_sigma-70-like"/>
</dbReference>
<dbReference type="InterPro" id="IPR036388">
    <property type="entry name" value="WH-like_DNA-bd_sf"/>
</dbReference>
<reference evidence="6 7" key="1">
    <citation type="submission" date="2021-03" db="EMBL/GenBank/DDBJ databases">
        <title>Assistant Professor.</title>
        <authorList>
            <person name="Huq M.A."/>
        </authorList>
    </citation>
    <scope>NUCLEOTIDE SEQUENCE [LARGE SCALE GENOMIC DNA]</scope>
    <source>
        <strain evidence="6 7">MAH-29</strain>
    </source>
</reference>
<dbReference type="EMBL" id="JAGHKO010000014">
    <property type="protein sequence ID" value="MBO9204656.1"/>
    <property type="molecule type" value="Genomic_DNA"/>
</dbReference>
<organism evidence="6 7">
    <name type="scientific">Niastella soli</name>
    <dbReference type="NCBI Taxonomy" id="2821487"/>
    <lineage>
        <taxon>Bacteria</taxon>
        <taxon>Pseudomonadati</taxon>
        <taxon>Bacteroidota</taxon>
        <taxon>Chitinophagia</taxon>
        <taxon>Chitinophagales</taxon>
        <taxon>Chitinophagaceae</taxon>
        <taxon>Niastella</taxon>
    </lineage>
</organism>
<dbReference type="PANTHER" id="PTHR43133">
    <property type="entry name" value="RNA POLYMERASE ECF-TYPE SIGMA FACTO"/>
    <property type="match status" value="1"/>
</dbReference>
<dbReference type="SMART" id="SM00421">
    <property type="entry name" value="HTH_LUXR"/>
    <property type="match status" value="1"/>
</dbReference>